<organism evidence="2">
    <name type="scientific">Pycnococcus provasolii</name>
    <dbReference type="NCBI Taxonomy" id="41880"/>
    <lineage>
        <taxon>Eukaryota</taxon>
        <taxon>Viridiplantae</taxon>
        <taxon>Chlorophyta</taxon>
        <taxon>Pseudoscourfieldiophyceae</taxon>
        <taxon>Pseudoscourfieldiales</taxon>
        <taxon>Pycnococcaceae</taxon>
        <taxon>Pycnococcus</taxon>
    </lineage>
</organism>
<reference evidence="2" key="1">
    <citation type="submission" date="2021-01" db="EMBL/GenBank/DDBJ databases">
        <authorList>
            <person name="Corre E."/>
            <person name="Pelletier E."/>
            <person name="Niang G."/>
            <person name="Scheremetjew M."/>
            <person name="Finn R."/>
            <person name="Kale V."/>
            <person name="Holt S."/>
            <person name="Cochrane G."/>
            <person name="Meng A."/>
            <person name="Brown T."/>
            <person name="Cohen L."/>
        </authorList>
    </citation>
    <scope>NUCLEOTIDE SEQUENCE</scope>
    <source>
        <strain evidence="2">RCC733</strain>
    </source>
</reference>
<feature type="region of interest" description="Disordered" evidence="1">
    <location>
        <begin position="1"/>
        <end position="81"/>
    </location>
</feature>
<feature type="compositionally biased region" description="Low complexity" evidence="1">
    <location>
        <begin position="115"/>
        <end position="138"/>
    </location>
</feature>
<protein>
    <submittedName>
        <fullName evidence="2">Uncharacterized protein</fullName>
    </submittedName>
</protein>
<proteinExistence type="predicted"/>
<feature type="compositionally biased region" description="Low complexity" evidence="1">
    <location>
        <begin position="57"/>
        <end position="81"/>
    </location>
</feature>
<feature type="compositionally biased region" description="Basic residues" evidence="1">
    <location>
        <begin position="36"/>
        <end position="51"/>
    </location>
</feature>
<name>A0A7S2BBR5_9CHLO</name>
<dbReference type="AlphaFoldDB" id="A0A7S2BBR5"/>
<dbReference type="EMBL" id="HBGR01011980">
    <property type="protein sequence ID" value="CAD9392332.1"/>
    <property type="molecule type" value="Transcribed_RNA"/>
</dbReference>
<evidence type="ECO:0000313" key="2">
    <source>
        <dbReference type="EMBL" id="CAD9392332.1"/>
    </source>
</evidence>
<gene>
    <name evidence="2" type="ORF">PPRO1471_LOCUS7971</name>
</gene>
<accession>A0A7S2BBR5</accession>
<feature type="region of interest" description="Disordered" evidence="1">
    <location>
        <begin position="115"/>
        <end position="140"/>
    </location>
</feature>
<evidence type="ECO:0000256" key="1">
    <source>
        <dbReference type="SAM" id="MobiDB-lite"/>
    </source>
</evidence>
<feature type="compositionally biased region" description="Low complexity" evidence="1">
    <location>
        <begin position="13"/>
        <end position="33"/>
    </location>
</feature>
<sequence length="320" mass="33590">MFASMSSWKANMASQATQGSSATQQGQNTSSEASARRRLRGLAMAARRRRREGANGSSTAARRSTREAAVQQAQHRAHAASTSKVAASAALVHSVNVAPGAHSFAEKKARNAVSYANSPPASAPAASAQPSSSGTSDSYAGKPQFVDPALRNVTSWDVVNIAASSSLSVSKLDALGNLNKDTVYELLDSGVVLDVATDAGVSDMSDIVSIVDEHVRCLYDAIVNDNDATLTTRCYEALEKLPPLLGSQQRAAKAALGGAALEEMREEAEMKRSIIDEALDGVSESDDSTLEARRERDAAVAIIDGIDAVLARLPFEGKMP</sequence>